<dbReference type="SUPFAM" id="SSF48403">
    <property type="entry name" value="Ankyrin repeat"/>
    <property type="match status" value="1"/>
</dbReference>
<proteinExistence type="predicted"/>
<gene>
    <name evidence="2" type="ORF">mMyoMyo1_000700</name>
</gene>
<dbReference type="Gene3D" id="1.25.40.20">
    <property type="entry name" value="Ankyrin repeat-containing domain"/>
    <property type="match status" value="1"/>
</dbReference>
<evidence type="ECO:0000313" key="3">
    <source>
        <dbReference type="Proteomes" id="UP000527355"/>
    </source>
</evidence>
<accession>A0A7J7RCW4</accession>
<name>A0A7J7RCW4_MYOMY</name>
<organism evidence="2 3">
    <name type="scientific">Myotis myotis</name>
    <name type="common">Greater mouse-eared bat</name>
    <name type="synonym">Vespertilio myotis</name>
    <dbReference type="NCBI Taxonomy" id="51298"/>
    <lineage>
        <taxon>Eukaryota</taxon>
        <taxon>Metazoa</taxon>
        <taxon>Chordata</taxon>
        <taxon>Craniata</taxon>
        <taxon>Vertebrata</taxon>
        <taxon>Euteleostomi</taxon>
        <taxon>Mammalia</taxon>
        <taxon>Eutheria</taxon>
        <taxon>Laurasiatheria</taxon>
        <taxon>Chiroptera</taxon>
        <taxon>Yangochiroptera</taxon>
        <taxon>Vespertilionidae</taxon>
        <taxon>Myotis</taxon>
    </lineage>
</organism>
<dbReference type="Proteomes" id="UP000527355">
    <property type="component" value="Unassembled WGS sequence"/>
</dbReference>
<dbReference type="PROSITE" id="PS50297">
    <property type="entry name" value="ANK_REP_REGION"/>
    <property type="match status" value="1"/>
</dbReference>
<dbReference type="AlphaFoldDB" id="A0A7J7RCW4"/>
<keyword evidence="1" id="KW-0040">ANK repeat</keyword>
<evidence type="ECO:0000256" key="1">
    <source>
        <dbReference type="PROSITE-ProRule" id="PRU00023"/>
    </source>
</evidence>
<dbReference type="SMART" id="SM00248">
    <property type="entry name" value="ANK"/>
    <property type="match status" value="1"/>
</dbReference>
<feature type="repeat" description="ANK" evidence="1">
    <location>
        <begin position="16"/>
        <end position="48"/>
    </location>
</feature>
<keyword evidence="3" id="KW-1185">Reference proteome</keyword>
<dbReference type="PROSITE" id="PS50088">
    <property type="entry name" value="ANK_REPEAT"/>
    <property type="match status" value="1"/>
</dbReference>
<protein>
    <submittedName>
        <fullName evidence="2">Ankyrin repeat domain 23</fullName>
    </submittedName>
</protein>
<dbReference type="EMBL" id="JABWUV010000030">
    <property type="protein sequence ID" value="KAF6273913.1"/>
    <property type="molecule type" value="Genomic_DNA"/>
</dbReference>
<reference evidence="2 3" key="1">
    <citation type="journal article" date="2020" name="Nature">
        <title>Six reference-quality genomes reveal evolution of bat adaptations.</title>
        <authorList>
            <person name="Jebb D."/>
            <person name="Huang Z."/>
            <person name="Pippel M."/>
            <person name="Hughes G.M."/>
            <person name="Lavrichenko K."/>
            <person name="Devanna P."/>
            <person name="Winkler S."/>
            <person name="Jermiin L.S."/>
            <person name="Skirmuntt E.C."/>
            <person name="Katzourakis A."/>
            <person name="Burkitt-Gray L."/>
            <person name="Ray D.A."/>
            <person name="Sullivan K.A.M."/>
            <person name="Roscito J.G."/>
            <person name="Kirilenko B.M."/>
            <person name="Davalos L.M."/>
            <person name="Corthals A.P."/>
            <person name="Power M.L."/>
            <person name="Jones G."/>
            <person name="Ransome R.D."/>
            <person name="Dechmann D.K.N."/>
            <person name="Locatelli A.G."/>
            <person name="Puechmaille S.J."/>
            <person name="Fedrigo O."/>
            <person name="Jarvis E.D."/>
            <person name="Hiller M."/>
            <person name="Vernes S.C."/>
            <person name="Myers E.W."/>
            <person name="Teeling E.C."/>
        </authorList>
    </citation>
    <scope>NUCLEOTIDE SEQUENCE [LARGE SCALE GENOMIC DNA]</scope>
    <source>
        <strain evidence="2">MMyoMyo1</strain>
        <tissue evidence="2">Flight muscle</tissue>
    </source>
</reference>
<dbReference type="InterPro" id="IPR036770">
    <property type="entry name" value="Ankyrin_rpt-contain_sf"/>
</dbReference>
<dbReference type="VEuPathDB" id="HostDB:GeneID_118652471"/>
<sequence length="79" mass="9037">MRSCRGEHRCPPSRQEGDTALHEAVRHGHYRAMKMLLLYGAQLGVRNQASATPVQLARDWQRAIREALQAYQGHPRSRC</sequence>
<dbReference type="Pfam" id="PF00023">
    <property type="entry name" value="Ank"/>
    <property type="match status" value="1"/>
</dbReference>
<dbReference type="InterPro" id="IPR002110">
    <property type="entry name" value="Ankyrin_rpt"/>
</dbReference>
<comment type="caution">
    <text evidence="2">The sequence shown here is derived from an EMBL/GenBank/DDBJ whole genome shotgun (WGS) entry which is preliminary data.</text>
</comment>
<evidence type="ECO:0000313" key="2">
    <source>
        <dbReference type="EMBL" id="KAF6273913.1"/>
    </source>
</evidence>